<evidence type="ECO:0000313" key="3">
    <source>
        <dbReference type="Proteomes" id="UP000735302"/>
    </source>
</evidence>
<keyword evidence="2" id="KW-0540">Nuclease</keyword>
<sequence length="143" mass="15889">MATLACGDHRQRDSRLTSKSRKDQATTTEAINSVGRQTERNTVGLPLLCMFFGRIRRGKHGRGGAVSRSGCHVHGGENNAEVPPASQAVNGDQAPAFTPDKWRQLLARKSTAKFRYCVNTFKNWELDQSINKEILALFEEMGK</sequence>
<dbReference type="GO" id="GO:0004519">
    <property type="term" value="F:endonuclease activity"/>
    <property type="evidence" value="ECO:0007669"/>
    <property type="project" value="UniProtKB-KW"/>
</dbReference>
<organism evidence="2 3">
    <name type="scientific">Plakobranchus ocellatus</name>
    <dbReference type="NCBI Taxonomy" id="259542"/>
    <lineage>
        <taxon>Eukaryota</taxon>
        <taxon>Metazoa</taxon>
        <taxon>Spiralia</taxon>
        <taxon>Lophotrochozoa</taxon>
        <taxon>Mollusca</taxon>
        <taxon>Gastropoda</taxon>
        <taxon>Heterobranchia</taxon>
        <taxon>Euthyneura</taxon>
        <taxon>Panpulmonata</taxon>
        <taxon>Sacoglossa</taxon>
        <taxon>Placobranchoidea</taxon>
        <taxon>Plakobranchidae</taxon>
        <taxon>Plakobranchus</taxon>
    </lineage>
</organism>
<dbReference type="EMBL" id="BLXT01007896">
    <property type="protein sequence ID" value="GFO43693.1"/>
    <property type="molecule type" value="Genomic_DNA"/>
</dbReference>
<reference evidence="2 3" key="1">
    <citation type="journal article" date="2021" name="Elife">
        <title>Chloroplast acquisition without the gene transfer in kleptoplastic sea slugs, Plakobranchus ocellatus.</title>
        <authorList>
            <person name="Maeda T."/>
            <person name="Takahashi S."/>
            <person name="Yoshida T."/>
            <person name="Shimamura S."/>
            <person name="Takaki Y."/>
            <person name="Nagai Y."/>
            <person name="Toyoda A."/>
            <person name="Suzuki Y."/>
            <person name="Arimoto A."/>
            <person name="Ishii H."/>
            <person name="Satoh N."/>
            <person name="Nishiyama T."/>
            <person name="Hasebe M."/>
            <person name="Maruyama T."/>
            <person name="Minagawa J."/>
            <person name="Obokata J."/>
            <person name="Shigenobu S."/>
        </authorList>
    </citation>
    <scope>NUCLEOTIDE SEQUENCE [LARGE SCALE GENOMIC DNA]</scope>
</reference>
<evidence type="ECO:0000256" key="1">
    <source>
        <dbReference type="SAM" id="MobiDB-lite"/>
    </source>
</evidence>
<proteinExistence type="predicted"/>
<evidence type="ECO:0000313" key="2">
    <source>
        <dbReference type="EMBL" id="GFO43693.1"/>
    </source>
</evidence>
<feature type="region of interest" description="Disordered" evidence="1">
    <location>
        <begin position="1"/>
        <end position="27"/>
    </location>
</feature>
<feature type="compositionally biased region" description="Basic and acidic residues" evidence="1">
    <location>
        <begin position="7"/>
        <end position="24"/>
    </location>
</feature>
<gene>
    <name evidence="2" type="ORF">PoB_007019800</name>
</gene>
<protein>
    <submittedName>
        <fullName evidence="2">Endonuclease-reverse transcriptase</fullName>
    </submittedName>
</protein>
<dbReference type="AlphaFoldDB" id="A0AAV4DHI6"/>
<accession>A0AAV4DHI6</accession>
<comment type="caution">
    <text evidence="2">The sequence shown here is derived from an EMBL/GenBank/DDBJ whole genome shotgun (WGS) entry which is preliminary data.</text>
</comment>
<keyword evidence="2" id="KW-0378">Hydrolase</keyword>
<keyword evidence="3" id="KW-1185">Reference proteome</keyword>
<dbReference type="Proteomes" id="UP000735302">
    <property type="component" value="Unassembled WGS sequence"/>
</dbReference>
<keyword evidence="2" id="KW-0255">Endonuclease</keyword>
<name>A0AAV4DHI6_9GAST</name>